<dbReference type="Pfam" id="PF05685">
    <property type="entry name" value="Uma2"/>
    <property type="match status" value="1"/>
</dbReference>
<protein>
    <recommendedName>
        <fullName evidence="2">Putative restriction endonuclease domain-containing protein</fullName>
    </recommendedName>
</protein>
<dbReference type="PANTHER" id="PTHR33352:SF3">
    <property type="entry name" value="SLR1612 PROTEIN"/>
    <property type="match status" value="1"/>
</dbReference>
<sequence length="274" mass="31525">METLTLSQPMQLTALPTQDELPCDDGVPMETQRHKWQMDLLIDTISPWLDQREDGYASGNMFVYFSTAQLKNQDFKGPDFFAVLDVPKGERKSWVTWEEGKAPDVVIELLSESTAQIDKTEKKQIYQDKLRVPEYFWYDPFNPEDFAEFVLVDGLYEPRQPNEKGWLISGRLGLALVRWQGEYRGVTTVWIRWATLDGMLLPTPRELAEEAQQKAEEAQQKAEEAQQKAEEAQQKAEEAQQKAEEAQQKAEEAEEKAERLAAKLRELGINPESL</sequence>
<evidence type="ECO:0000313" key="4">
    <source>
        <dbReference type="Proteomes" id="UP000278152"/>
    </source>
</evidence>
<organism evidence="3 4">
    <name type="scientific">Microcystis viridis NIES-102</name>
    <dbReference type="NCBI Taxonomy" id="213615"/>
    <lineage>
        <taxon>Bacteria</taxon>
        <taxon>Bacillati</taxon>
        <taxon>Cyanobacteriota</taxon>
        <taxon>Cyanophyceae</taxon>
        <taxon>Oscillatoriophycideae</taxon>
        <taxon>Chroococcales</taxon>
        <taxon>Microcystaceae</taxon>
        <taxon>Microcystis</taxon>
    </lineage>
</organism>
<gene>
    <name evidence="3" type="ORF">myaer102_08250</name>
</gene>
<dbReference type="InterPro" id="IPR021793">
    <property type="entry name" value="Oprl"/>
</dbReference>
<dbReference type="AlphaFoldDB" id="A0A3G9JUI0"/>
<evidence type="ECO:0000259" key="2">
    <source>
        <dbReference type="Pfam" id="PF05685"/>
    </source>
</evidence>
<dbReference type="CDD" id="cd06260">
    <property type="entry name" value="DUF820-like"/>
    <property type="match status" value="1"/>
</dbReference>
<evidence type="ECO:0000313" key="3">
    <source>
        <dbReference type="EMBL" id="BBH38329.1"/>
    </source>
</evidence>
<dbReference type="InterPro" id="IPR012296">
    <property type="entry name" value="Nuclease_put_TT1808"/>
</dbReference>
<evidence type="ECO:0000256" key="1">
    <source>
        <dbReference type="SAM" id="MobiDB-lite"/>
    </source>
</evidence>
<name>A0A3G9JUI0_MICVR</name>
<feature type="region of interest" description="Disordered" evidence="1">
    <location>
        <begin position="208"/>
        <end position="274"/>
    </location>
</feature>
<dbReference type="Pfam" id="PF11839">
    <property type="entry name" value="Alanine_zipper"/>
    <property type="match status" value="1"/>
</dbReference>
<dbReference type="SUPFAM" id="SSF52980">
    <property type="entry name" value="Restriction endonuclease-like"/>
    <property type="match status" value="1"/>
</dbReference>
<feature type="domain" description="Putative restriction endonuclease" evidence="2">
    <location>
        <begin position="28"/>
        <end position="175"/>
    </location>
</feature>
<dbReference type="InterPro" id="IPR008538">
    <property type="entry name" value="Uma2"/>
</dbReference>
<dbReference type="EMBL" id="AP019314">
    <property type="protein sequence ID" value="BBH38329.1"/>
    <property type="molecule type" value="Genomic_DNA"/>
</dbReference>
<feature type="compositionally biased region" description="Basic and acidic residues" evidence="1">
    <location>
        <begin position="208"/>
        <end position="266"/>
    </location>
</feature>
<reference evidence="3 4" key="1">
    <citation type="submission" date="2018-11" db="EMBL/GenBank/DDBJ databases">
        <title>Complete genome sequence of Microcystis aeruginosa NIES-102.</title>
        <authorList>
            <person name="Yamaguchi H."/>
            <person name="Suzuki S."/>
            <person name="Kawachi M."/>
        </authorList>
    </citation>
    <scope>NUCLEOTIDE SEQUENCE [LARGE SCALE GENOMIC DNA]</scope>
    <source>
        <strain evidence="3 4">NIES-102</strain>
    </source>
</reference>
<dbReference type="Gene3D" id="3.90.1570.10">
    <property type="entry name" value="tt1808, chain A"/>
    <property type="match status" value="1"/>
</dbReference>
<dbReference type="RefSeq" id="WP_125730409.1">
    <property type="nucleotide sequence ID" value="NZ_AP019314.1"/>
</dbReference>
<dbReference type="InterPro" id="IPR011335">
    <property type="entry name" value="Restrct_endonuc-II-like"/>
</dbReference>
<accession>A0A3G9JUI0</accession>
<dbReference type="KEGG" id="mvz:myaer102_08250"/>
<dbReference type="Proteomes" id="UP000278152">
    <property type="component" value="Chromosome"/>
</dbReference>
<dbReference type="PANTHER" id="PTHR33352">
    <property type="entry name" value="SLR1095 PROTEIN"/>
    <property type="match status" value="1"/>
</dbReference>
<proteinExistence type="predicted"/>